<dbReference type="OrthoDB" id="189220at2759"/>
<keyword evidence="15" id="KW-1185">Reference proteome</keyword>
<keyword evidence="2 12" id="KW-0812">Transmembrane</keyword>
<evidence type="ECO:0000256" key="1">
    <source>
        <dbReference type="ARBA" id="ARBA00004141"/>
    </source>
</evidence>
<dbReference type="PANTHER" id="PTHR11347">
    <property type="entry name" value="CYCLIC NUCLEOTIDE PHOSPHODIESTERASE"/>
    <property type="match status" value="1"/>
</dbReference>
<comment type="cofactor">
    <cofactor evidence="10">
        <name>a divalent metal cation</name>
        <dbReference type="ChEBI" id="CHEBI:60240"/>
    </cofactor>
    <text evidence="10">Binds 2 divalent metal cations per subunit. Site 1 may preferentially bind zinc ions, while site 2 has a preference for magnesium and/or manganese ions.</text>
</comment>
<keyword evidence="4 10" id="KW-0378">Hydrolase</keyword>
<reference evidence="14 15" key="1">
    <citation type="submission" date="2012-04" db="EMBL/GenBank/DDBJ databases">
        <title>The Genome Sequence of Saprolegnia declina VS20.</title>
        <authorList>
            <consortium name="The Broad Institute Genome Sequencing Platform"/>
            <person name="Russ C."/>
            <person name="Nusbaum C."/>
            <person name="Tyler B."/>
            <person name="van West P."/>
            <person name="Dieguez-Uribeondo J."/>
            <person name="de Bruijn I."/>
            <person name="Tripathy S."/>
            <person name="Jiang R."/>
            <person name="Young S.K."/>
            <person name="Zeng Q."/>
            <person name="Gargeya S."/>
            <person name="Fitzgerald M."/>
            <person name="Haas B."/>
            <person name="Abouelleil A."/>
            <person name="Alvarado L."/>
            <person name="Arachchi H.M."/>
            <person name="Berlin A."/>
            <person name="Chapman S.B."/>
            <person name="Goldberg J."/>
            <person name="Griggs A."/>
            <person name="Gujja S."/>
            <person name="Hansen M."/>
            <person name="Howarth C."/>
            <person name="Imamovic A."/>
            <person name="Larimer J."/>
            <person name="McCowen C."/>
            <person name="Montmayeur A."/>
            <person name="Murphy C."/>
            <person name="Neiman D."/>
            <person name="Pearson M."/>
            <person name="Priest M."/>
            <person name="Roberts A."/>
            <person name="Saif S."/>
            <person name="Shea T."/>
            <person name="Sisk P."/>
            <person name="Sykes S."/>
            <person name="Wortman J."/>
            <person name="Nusbaum C."/>
            <person name="Birren B."/>
        </authorList>
    </citation>
    <scope>NUCLEOTIDE SEQUENCE [LARGE SCALE GENOMIC DNA]</scope>
    <source>
        <strain evidence="14 15">VS20</strain>
    </source>
</reference>
<dbReference type="GO" id="GO:0007165">
    <property type="term" value="P:signal transduction"/>
    <property type="evidence" value="ECO:0007669"/>
    <property type="project" value="InterPro"/>
</dbReference>
<feature type="domain" description="PDEase" evidence="13">
    <location>
        <begin position="325"/>
        <end position="652"/>
    </location>
</feature>
<evidence type="ECO:0000256" key="11">
    <source>
        <dbReference type="SAM" id="MobiDB-lite"/>
    </source>
</evidence>
<evidence type="ECO:0000256" key="4">
    <source>
        <dbReference type="ARBA" id="ARBA00022801"/>
    </source>
</evidence>
<dbReference type="InterPro" id="IPR027359">
    <property type="entry name" value="Volt_channel_dom_sf"/>
</dbReference>
<comment type="similarity">
    <text evidence="10">Belongs to the cyclic nucleotide phosphodiesterase family.</text>
</comment>
<dbReference type="RefSeq" id="XP_008613571.1">
    <property type="nucleotide sequence ID" value="XM_008615349.1"/>
</dbReference>
<sequence>MSVSVKSPRMMAKPGARSVVPSDSLPLQKALEATGARRGGVRVKQPPRAKWMDKRRARVGSFMMNIKVEFFFITLVITYGIFVLVQIAFSDTFAEHDAENPDDQYQPIFNYVDLVVGSLLMLELGLRLVGFGTNILKGFWNLFDAIVVIGSFVLGIISVTTSSHNQSKLVVSLLRLRIILRIFRLLVVFERIKQRSKAIQFAHRGNHGLQSPLEMVLACLNELRFHPAIKPTTHDELDYAIYVIKSNKLYDASEHLIQGQNIDADTQNYLRNVLLKKNDNVLGDNAQNPSTPRGNNGTVDDDGKGGRQVPPLLRMQSSSTHDLFPLTEHSRAEFNTLMTSVSEWDFDVFHVHHVTRGNALSHMGYYLLHDMAQDTLKIEGRVLAAFLLEIQKGYILTNPYHNAIHAADVMQTSYYFSCRASIAGFLRPLDKTLLLLAASIHDYKHDGFNNGFHIATGSELAIRYNDTAVLENYHVAQTFLTMKATSCNMFQNLAPDDFKYARDMVIQMVLGTDMAKHFEDVALFKATIMPATPDDAVDIKSAGDKKLLMKMILHTSDVSNPAKMRITMVRWTDRVVEEFFLQGDKEKALGLVVSPFMDRVTISLKKMQVGFADFVVTPLFHVWSNISEQVKDEGYRTLLENREWWSTRDDDFKHAMLPDIAKELGGHDSRIMSMTDPSMGIIDESEPPPVLSTQSSKVMSLGREKAAALEPLQSIPSSSP</sequence>
<dbReference type="EC" id="3.1.4.-" evidence="10"/>
<comment type="subcellular location">
    <subcellularLocation>
        <location evidence="1">Membrane</location>
        <topology evidence="1">Multi-pass membrane protein</topology>
    </subcellularLocation>
</comment>
<dbReference type="OMA" id="RDMVIQM"/>
<dbReference type="CDD" id="cd00077">
    <property type="entry name" value="HDc"/>
    <property type="match status" value="1"/>
</dbReference>
<dbReference type="InterPro" id="IPR003607">
    <property type="entry name" value="HD/PDEase_dom"/>
</dbReference>
<feature type="active site" description="Proton donor" evidence="7">
    <location>
        <position position="401"/>
    </location>
</feature>
<dbReference type="InterPro" id="IPR002073">
    <property type="entry name" value="PDEase_catalytic_dom"/>
</dbReference>
<feature type="binding site" evidence="9">
    <location>
        <position position="557"/>
    </location>
    <ligand>
        <name>Zn(2+)</name>
        <dbReference type="ChEBI" id="CHEBI:29105"/>
        <label>1</label>
    </ligand>
</feature>
<feature type="binding site" evidence="8">
    <location>
        <begin position="401"/>
        <end position="405"/>
    </location>
    <ligand>
        <name>AMP</name>
        <dbReference type="ChEBI" id="CHEBI:456215"/>
    </ligand>
</feature>
<feature type="compositionally biased region" description="Polar residues" evidence="11">
    <location>
        <begin position="285"/>
        <end position="298"/>
    </location>
</feature>
<dbReference type="SUPFAM" id="SSF109604">
    <property type="entry name" value="HD-domain/PDEase-like"/>
    <property type="match status" value="1"/>
</dbReference>
<dbReference type="GO" id="GO:0004114">
    <property type="term" value="F:3',5'-cyclic-nucleotide phosphodiesterase activity"/>
    <property type="evidence" value="ECO:0007669"/>
    <property type="project" value="InterPro"/>
</dbReference>
<dbReference type="Gene3D" id="1.10.1300.10">
    <property type="entry name" value="3'5'-cyclic nucleotide phosphodiesterase, catalytic domain"/>
    <property type="match status" value="1"/>
</dbReference>
<feature type="transmembrane region" description="Helical" evidence="12">
    <location>
        <begin position="108"/>
        <end position="126"/>
    </location>
</feature>
<keyword evidence="5 12" id="KW-1133">Transmembrane helix</keyword>
<dbReference type="GeneID" id="19950143"/>
<feature type="transmembrane region" description="Helical" evidence="12">
    <location>
        <begin position="68"/>
        <end position="88"/>
    </location>
</feature>
<accession>T0QGX2</accession>
<name>T0QGX2_SAPDV</name>
<feature type="binding site" evidence="9">
    <location>
        <position position="442"/>
    </location>
    <ligand>
        <name>Zn(2+)</name>
        <dbReference type="ChEBI" id="CHEBI:29105"/>
        <label>1</label>
    </ligand>
</feature>
<dbReference type="Proteomes" id="UP000030762">
    <property type="component" value="Unassembled WGS sequence"/>
</dbReference>
<feature type="region of interest" description="Disordered" evidence="11">
    <location>
        <begin position="280"/>
        <end position="309"/>
    </location>
</feature>
<dbReference type="eggNOG" id="KOG3688">
    <property type="taxonomic scope" value="Eukaryota"/>
</dbReference>
<dbReference type="GO" id="GO:0016020">
    <property type="term" value="C:membrane"/>
    <property type="evidence" value="ECO:0007669"/>
    <property type="project" value="UniProtKB-SubCell"/>
</dbReference>
<feature type="binding site" evidence="8">
    <location>
        <position position="557"/>
    </location>
    <ligand>
        <name>AMP</name>
        <dbReference type="ChEBI" id="CHEBI:456215"/>
    </ligand>
</feature>
<evidence type="ECO:0000256" key="10">
    <source>
        <dbReference type="RuleBase" id="RU363067"/>
    </source>
</evidence>
<gene>
    <name evidence="14" type="ORF">SDRG_09416</name>
</gene>
<feature type="binding site" evidence="9">
    <location>
        <position position="441"/>
    </location>
    <ligand>
        <name>Zn(2+)</name>
        <dbReference type="ChEBI" id="CHEBI:29105"/>
        <label>1</label>
    </ligand>
</feature>
<dbReference type="SUPFAM" id="SSF81324">
    <property type="entry name" value="Voltage-gated potassium channels"/>
    <property type="match status" value="1"/>
</dbReference>
<evidence type="ECO:0000256" key="2">
    <source>
        <dbReference type="ARBA" id="ARBA00022692"/>
    </source>
</evidence>
<keyword evidence="3 9" id="KW-0479">Metal-binding</keyword>
<dbReference type="InParanoid" id="T0QGX2"/>
<feature type="binding site" evidence="8">
    <location>
        <position position="608"/>
    </location>
    <ligand>
        <name>AMP</name>
        <dbReference type="ChEBI" id="CHEBI:456215"/>
    </ligand>
</feature>
<evidence type="ECO:0000313" key="14">
    <source>
        <dbReference type="EMBL" id="EQC32885.1"/>
    </source>
</evidence>
<feature type="binding site" evidence="9">
    <location>
        <position position="405"/>
    </location>
    <ligand>
        <name>Zn(2+)</name>
        <dbReference type="ChEBI" id="CHEBI:29105"/>
        <label>1</label>
    </ligand>
</feature>
<evidence type="ECO:0000256" key="5">
    <source>
        <dbReference type="ARBA" id="ARBA00022989"/>
    </source>
</evidence>
<dbReference type="InterPro" id="IPR036971">
    <property type="entry name" value="PDEase_catalytic_dom_sf"/>
</dbReference>
<dbReference type="AlphaFoldDB" id="T0QGX2"/>
<keyword evidence="6 12" id="KW-0472">Membrane</keyword>
<dbReference type="InterPro" id="IPR023088">
    <property type="entry name" value="PDEase"/>
</dbReference>
<dbReference type="GO" id="GO:0005216">
    <property type="term" value="F:monoatomic ion channel activity"/>
    <property type="evidence" value="ECO:0007669"/>
    <property type="project" value="InterPro"/>
</dbReference>
<dbReference type="Pfam" id="PF00233">
    <property type="entry name" value="PDEase_I"/>
    <property type="match status" value="1"/>
</dbReference>
<protein>
    <recommendedName>
        <fullName evidence="10">Phosphodiesterase</fullName>
        <ecNumber evidence="10">3.1.4.-</ecNumber>
    </recommendedName>
</protein>
<evidence type="ECO:0000313" key="15">
    <source>
        <dbReference type="Proteomes" id="UP000030762"/>
    </source>
</evidence>
<dbReference type="InterPro" id="IPR023174">
    <property type="entry name" value="PDEase_CS"/>
</dbReference>
<evidence type="ECO:0000256" key="3">
    <source>
        <dbReference type="ARBA" id="ARBA00022723"/>
    </source>
</evidence>
<feature type="binding site" evidence="9">
    <location>
        <position position="442"/>
    </location>
    <ligand>
        <name>Zn(2+)</name>
        <dbReference type="ChEBI" id="CHEBI:29105"/>
        <label>2</label>
    </ligand>
</feature>
<dbReference type="Gene3D" id="1.20.120.350">
    <property type="entry name" value="Voltage-gated potassium channels. Chain C"/>
    <property type="match status" value="1"/>
</dbReference>
<dbReference type="PRINTS" id="PR00387">
    <property type="entry name" value="PDIESTERASE1"/>
</dbReference>
<evidence type="ECO:0000256" key="6">
    <source>
        <dbReference type="ARBA" id="ARBA00023136"/>
    </source>
</evidence>
<dbReference type="PROSITE" id="PS51845">
    <property type="entry name" value="PDEASE_I_2"/>
    <property type="match status" value="1"/>
</dbReference>
<dbReference type="GO" id="GO:0046872">
    <property type="term" value="F:metal ion binding"/>
    <property type="evidence" value="ECO:0007669"/>
    <property type="project" value="UniProtKB-KW"/>
</dbReference>
<feature type="transmembrane region" description="Helical" evidence="12">
    <location>
        <begin position="138"/>
        <end position="157"/>
    </location>
</feature>
<evidence type="ECO:0000256" key="9">
    <source>
        <dbReference type="PIRSR" id="PIRSR623088-3"/>
    </source>
</evidence>
<dbReference type="InterPro" id="IPR005821">
    <property type="entry name" value="Ion_trans_dom"/>
</dbReference>
<feature type="region of interest" description="Disordered" evidence="11">
    <location>
        <begin position="1"/>
        <end position="22"/>
    </location>
</feature>
<organism evidence="14 15">
    <name type="scientific">Saprolegnia diclina (strain VS20)</name>
    <dbReference type="NCBI Taxonomy" id="1156394"/>
    <lineage>
        <taxon>Eukaryota</taxon>
        <taxon>Sar</taxon>
        <taxon>Stramenopiles</taxon>
        <taxon>Oomycota</taxon>
        <taxon>Saprolegniomycetes</taxon>
        <taxon>Saprolegniales</taxon>
        <taxon>Saprolegniaceae</taxon>
        <taxon>Saprolegnia</taxon>
    </lineage>
</organism>
<feature type="binding site" evidence="8">
    <location>
        <position position="442"/>
    </location>
    <ligand>
        <name>AMP</name>
        <dbReference type="ChEBI" id="CHEBI:456215"/>
    </ligand>
</feature>
<evidence type="ECO:0000256" key="12">
    <source>
        <dbReference type="SAM" id="Phobius"/>
    </source>
</evidence>
<dbReference type="STRING" id="1156394.T0QGX2"/>
<dbReference type="PROSITE" id="PS00126">
    <property type="entry name" value="PDEASE_I_1"/>
    <property type="match status" value="1"/>
</dbReference>
<dbReference type="EMBL" id="JH767161">
    <property type="protein sequence ID" value="EQC32885.1"/>
    <property type="molecule type" value="Genomic_DNA"/>
</dbReference>
<dbReference type="Pfam" id="PF00520">
    <property type="entry name" value="Ion_trans"/>
    <property type="match status" value="1"/>
</dbReference>
<proteinExistence type="inferred from homology"/>
<dbReference type="VEuPathDB" id="FungiDB:SDRG_09416"/>
<evidence type="ECO:0000259" key="13">
    <source>
        <dbReference type="PROSITE" id="PS51845"/>
    </source>
</evidence>
<evidence type="ECO:0000256" key="7">
    <source>
        <dbReference type="PIRSR" id="PIRSR623088-1"/>
    </source>
</evidence>
<evidence type="ECO:0000256" key="8">
    <source>
        <dbReference type="PIRSR" id="PIRSR623088-2"/>
    </source>
</evidence>